<dbReference type="InterPro" id="IPR040159">
    <property type="entry name" value="CLS_fam"/>
</dbReference>
<dbReference type="Pfam" id="PF09270">
    <property type="entry name" value="BTD"/>
    <property type="match status" value="1"/>
</dbReference>
<accession>A0A914P2Y3</accession>
<sequence length="397" mass="46134">MANQFSNLNSNQIQSTLPSTTSSNNNYQKNILHFESQTKIVSQPRQTSIYVDQVDPNIIPISAEKDALIEKMIEYLKNRENYDCTFLLFYPKAALKSYSKNKEEKRYFTPKPRIDIIGEKGWNHFFQQLKLLNSNNPEATINLQEFNATCEIQHLENFKEIDSNKIFPKPSKSKSCDETSTHYSRNFKSGDKIAIFHRQKTDTSYLIMGNENRLEIDINQWSVFEIYKVNEENPIDAFGNIIYEPMEQITYESTVILVDILTKSRSPMLKIKTTQFKNVKTFDKIPVSEMHQCCFQFIGSNGYMTSDPINNLITEFQSSAKNDEIPQWFIVSANLIKHQFYAMNGLIKGFCIKKFPHIFECLSDKFDSQKFVKFVGENFSTKLEVFNVKLKLSVITV</sequence>
<dbReference type="GO" id="GO:0000978">
    <property type="term" value="F:RNA polymerase II cis-regulatory region sequence-specific DNA binding"/>
    <property type="evidence" value="ECO:0007669"/>
    <property type="project" value="InterPro"/>
</dbReference>
<dbReference type="AlphaFoldDB" id="A0A914P2Y3"/>
<protein>
    <submittedName>
        <fullName evidence="4">Beta-trefoil DNA-binding domain-containing protein</fullName>
    </submittedName>
</protein>
<reference evidence="4" key="1">
    <citation type="submission" date="2022-11" db="UniProtKB">
        <authorList>
            <consortium name="WormBaseParasite"/>
        </authorList>
    </citation>
    <scope>IDENTIFICATION</scope>
</reference>
<feature type="domain" description="Beta-trefoil DNA-binding" evidence="2">
    <location>
        <begin position="185"/>
        <end position="328"/>
    </location>
</feature>
<proteinExistence type="predicted"/>
<dbReference type="WBParaSite" id="PDA_v2.g12213.t1">
    <property type="protein sequence ID" value="PDA_v2.g12213.t1"/>
    <property type="gene ID" value="PDA_v2.g12213"/>
</dbReference>
<dbReference type="SMART" id="SM01268">
    <property type="entry name" value="BTD"/>
    <property type="match status" value="1"/>
</dbReference>
<dbReference type="SUPFAM" id="SSF110217">
    <property type="entry name" value="DNA-binding protein LAG-1 (CSL)"/>
    <property type="match status" value="1"/>
</dbReference>
<evidence type="ECO:0000256" key="1">
    <source>
        <dbReference type="SAM" id="MobiDB-lite"/>
    </source>
</evidence>
<dbReference type="Gene3D" id="2.80.10.50">
    <property type="match status" value="1"/>
</dbReference>
<dbReference type="GO" id="GO:0001228">
    <property type="term" value="F:DNA-binding transcription activator activity, RNA polymerase II-specific"/>
    <property type="evidence" value="ECO:0007669"/>
    <property type="project" value="InterPro"/>
</dbReference>
<feature type="region of interest" description="Disordered" evidence="1">
    <location>
        <begin position="1"/>
        <end position="22"/>
    </location>
</feature>
<evidence type="ECO:0000313" key="3">
    <source>
        <dbReference type="Proteomes" id="UP000887578"/>
    </source>
</evidence>
<name>A0A914P2Y3_9BILA</name>
<keyword evidence="3" id="KW-1185">Reference proteome</keyword>
<dbReference type="InterPro" id="IPR008967">
    <property type="entry name" value="p53-like_TF_DNA-bd_sf"/>
</dbReference>
<dbReference type="PANTHER" id="PTHR10665">
    <property type="entry name" value="RECOMBINING BINDING PROTEIN SUPPRESSOR OF HAIRLESS"/>
    <property type="match status" value="1"/>
</dbReference>
<feature type="compositionally biased region" description="Polar residues" evidence="1">
    <location>
        <begin position="1"/>
        <end position="14"/>
    </location>
</feature>
<dbReference type="InterPro" id="IPR015350">
    <property type="entry name" value="Beta-trefoil_DNA-bd_dom"/>
</dbReference>
<dbReference type="Proteomes" id="UP000887578">
    <property type="component" value="Unplaced"/>
</dbReference>
<evidence type="ECO:0000259" key="2">
    <source>
        <dbReference type="SMART" id="SM01268"/>
    </source>
</evidence>
<evidence type="ECO:0000313" key="4">
    <source>
        <dbReference type="WBParaSite" id="PDA_v2.g12213.t1"/>
    </source>
</evidence>
<dbReference type="SUPFAM" id="SSF49417">
    <property type="entry name" value="p53-like transcription factors"/>
    <property type="match status" value="1"/>
</dbReference>
<organism evidence="3 4">
    <name type="scientific">Panagrolaimus davidi</name>
    <dbReference type="NCBI Taxonomy" id="227884"/>
    <lineage>
        <taxon>Eukaryota</taxon>
        <taxon>Metazoa</taxon>
        <taxon>Ecdysozoa</taxon>
        <taxon>Nematoda</taxon>
        <taxon>Chromadorea</taxon>
        <taxon>Rhabditida</taxon>
        <taxon>Tylenchina</taxon>
        <taxon>Panagrolaimomorpha</taxon>
        <taxon>Panagrolaimoidea</taxon>
        <taxon>Panagrolaimidae</taxon>
        <taxon>Panagrolaimus</taxon>
    </lineage>
</organism>
<dbReference type="InterPro" id="IPR036358">
    <property type="entry name" value="BTD_sf"/>
</dbReference>